<dbReference type="AlphaFoldDB" id="M2XQ63"/>
<dbReference type="OMA" id="GKYRLME"/>
<evidence type="ECO:0000256" key="1">
    <source>
        <dbReference type="SAM" id="MobiDB-lite"/>
    </source>
</evidence>
<dbReference type="Pfam" id="PF07460">
    <property type="entry name" value="NUMOD3"/>
    <property type="match status" value="1"/>
</dbReference>
<dbReference type="InterPro" id="IPR003611">
    <property type="entry name" value="NUMOD3"/>
</dbReference>
<dbReference type="GO" id="GO:0003677">
    <property type="term" value="F:DNA binding"/>
    <property type="evidence" value="ECO:0007669"/>
    <property type="project" value="InterPro"/>
</dbReference>
<dbReference type="Proteomes" id="UP000030680">
    <property type="component" value="Unassembled WGS sequence"/>
</dbReference>
<sequence length="511" mass="58960">MYLFTSTFTEYCCRNNTLVTHPFRCRKQKSQVDSFQGNWLFCKGKRKLFVGIPLNRKYLVEEKKEISTLGEIITSIYMDDIAETNLVSWKEVGVTTGQEKTLTNTSKTETKKYKLPEEVRRKISMAMIGRKKSKAARAAMSMAKKGMVSPNKGHKLTIEARARLSLSMLGRRAWNKGRKLSMKHKVAIANSLSNRSLSQEHRQKLRVARLRPTDRILSSNVICSKVQKKLESSQDRKDSFYAEERQGRVDHTEWPLLTTQEINEYVSLRRELRVWSEKFSLDGGSTPSMSTLRRKAPKAILKKYEKYLEYRERFRGLAFDVYGKIAPGSVSVSPRGGRWRRTQPNKCSDESSSVIESSPPELLDSSLCHCEEIQKYVASNPTNHASIYLTPSAYRILGRYRLLETHDIHEFVALRKDLRSWSNSYFEEHGRRPTLRDAEKNLCSESLKKFKRYIEIREQIQGLVRETFGIEQLDMNSIEAMTETSLQILKSLKFAPSDANMKDILGMDSTK</sequence>
<evidence type="ECO:0000313" key="3">
    <source>
        <dbReference type="EMBL" id="EME32342.1"/>
    </source>
</evidence>
<protein>
    <recommendedName>
        <fullName evidence="2">Nuclease associated modular domain-containing protein</fullName>
    </recommendedName>
</protein>
<evidence type="ECO:0000259" key="2">
    <source>
        <dbReference type="SMART" id="SM00496"/>
    </source>
</evidence>
<evidence type="ECO:0000313" key="4">
    <source>
        <dbReference type="Proteomes" id="UP000030680"/>
    </source>
</evidence>
<feature type="domain" description="Nuclease associated modular" evidence="2">
    <location>
        <begin position="128"/>
        <end position="144"/>
    </location>
</feature>
<dbReference type="SMART" id="SM00496">
    <property type="entry name" value="IENR2"/>
    <property type="match status" value="5"/>
</dbReference>
<feature type="domain" description="Nuclease associated modular" evidence="2">
    <location>
        <begin position="111"/>
        <end position="127"/>
    </location>
</feature>
<keyword evidence="4" id="KW-1185">Reference proteome</keyword>
<dbReference type="Gramene" id="EME32342">
    <property type="protein sequence ID" value="EME32342"/>
    <property type="gene ID" value="Gasu_04350"/>
</dbReference>
<proteinExistence type="predicted"/>
<feature type="region of interest" description="Disordered" evidence="1">
    <location>
        <begin position="333"/>
        <end position="358"/>
    </location>
</feature>
<dbReference type="EMBL" id="KB454486">
    <property type="protein sequence ID" value="EME32342.1"/>
    <property type="molecule type" value="Genomic_DNA"/>
</dbReference>
<reference evidence="4" key="1">
    <citation type="journal article" date="2013" name="Science">
        <title>Gene transfer from bacteria and archaea facilitated evolution of an extremophilic eukaryote.</title>
        <authorList>
            <person name="Schonknecht G."/>
            <person name="Chen W.H."/>
            <person name="Ternes C.M."/>
            <person name="Barbier G.G."/>
            <person name="Shrestha R.P."/>
            <person name="Stanke M."/>
            <person name="Brautigam A."/>
            <person name="Baker B.J."/>
            <person name="Banfield J.F."/>
            <person name="Garavito R.M."/>
            <person name="Carr K."/>
            <person name="Wilkerson C."/>
            <person name="Rensing S.A."/>
            <person name="Gagneul D."/>
            <person name="Dickenson N.E."/>
            <person name="Oesterhelt C."/>
            <person name="Lercher M.J."/>
            <person name="Weber A.P."/>
        </authorList>
    </citation>
    <scope>NUCLEOTIDE SEQUENCE [LARGE SCALE GENOMIC DNA]</scope>
    <source>
        <strain evidence="4">074W</strain>
    </source>
</reference>
<dbReference type="OrthoDB" id="4535at2759"/>
<gene>
    <name evidence="3" type="ORF">Gasu_04350</name>
</gene>
<accession>M2XQ63</accession>
<feature type="domain" description="Nuclease associated modular" evidence="2">
    <location>
        <begin position="176"/>
        <end position="192"/>
    </location>
</feature>
<dbReference type="Gene3D" id="1.10.10.1460">
    <property type="match status" value="1"/>
</dbReference>
<dbReference type="GeneID" id="17090931"/>
<dbReference type="RefSeq" id="XP_005708862.1">
    <property type="nucleotide sequence ID" value="XM_005708805.1"/>
</dbReference>
<name>M2XQ63_GALSU</name>
<organism evidence="3 4">
    <name type="scientific">Galdieria sulphuraria</name>
    <name type="common">Red alga</name>
    <dbReference type="NCBI Taxonomy" id="130081"/>
    <lineage>
        <taxon>Eukaryota</taxon>
        <taxon>Rhodophyta</taxon>
        <taxon>Bangiophyceae</taxon>
        <taxon>Galdieriales</taxon>
        <taxon>Galdieriaceae</taxon>
        <taxon>Galdieria</taxon>
    </lineage>
</organism>
<feature type="domain" description="Nuclease associated modular" evidence="2">
    <location>
        <begin position="193"/>
        <end position="209"/>
    </location>
</feature>
<feature type="domain" description="Nuclease associated modular" evidence="2">
    <location>
        <begin position="152"/>
        <end position="168"/>
    </location>
</feature>
<dbReference type="KEGG" id="gsl:Gasu_04350"/>